<reference evidence="6" key="3">
    <citation type="submission" date="2019-08" db="EMBL/GenBank/DDBJ databases">
        <authorList>
            <consortium name="Photinus pyralis genome working group"/>
            <person name="Fallon T.R."/>
            <person name="Sander Lower S.E."/>
            <person name="Weng J.-K."/>
        </authorList>
    </citation>
    <scope>NUCLEOTIDE SEQUENCE</scope>
    <source>
        <strain evidence="6">1611_PpyrPB1</strain>
        <tissue evidence="6">Whole body</tissue>
    </source>
</reference>
<organism evidence="5">
    <name type="scientific">Photinus pyralis</name>
    <name type="common">Common eastern firefly</name>
    <name type="synonym">Lampyris pyralis</name>
    <dbReference type="NCBI Taxonomy" id="7054"/>
    <lineage>
        <taxon>Eukaryota</taxon>
        <taxon>Metazoa</taxon>
        <taxon>Ecdysozoa</taxon>
        <taxon>Arthropoda</taxon>
        <taxon>Hexapoda</taxon>
        <taxon>Insecta</taxon>
        <taxon>Pterygota</taxon>
        <taxon>Neoptera</taxon>
        <taxon>Endopterygota</taxon>
        <taxon>Coleoptera</taxon>
        <taxon>Polyphaga</taxon>
        <taxon>Elateriformia</taxon>
        <taxon>Elateroidea</taxon>
        <taxon>Lampyridae</taxon>
        <taxon>Lampyrinae</taxon>
        <taxon>Photinus</taxon>
    </lineage>
</organism>
<dbReference type="InParanoid" id="A0A1Y1KS33"/>
<dbReference type="InterPro" id="IPR023943">
    <property type="entry name" value="Enolase-ppase_E1"/>
</dbReference>
<feature type="compositionally biased region" description="Basic and acidic residues" evidence="4">
    <location>
        <begin position="334"/>
        <end position="370"/>
    </location>
</feature>
<evidence type="ECO:0000256" key="2">
    <source>
        <dbReference type="ARBA" id="ARBA00022801"/>
    </source>
</evidence>
<sequence>MHSDKESKMEKLSVLLLDVAGTITSLEYVKEKLLAFILEESPSYLKDHIEEEAVKNALKELQGNDKEIDVESSVEIIKKLTGQNSDDKNLKFLQALISKAGYEKGTLKAHIFPDVKVALANWSKDRKVAVYSSGDIEAQKLIFSNSVEGNLTSHISKFFDLSVGVKTAVESYNKISDELKVKCEEIVFVSDDPNELKAAKEAGLVTALMKREGNEEVSEEIAKDFTFTITSLADLPSDISNKRKVEDSLDGSETPPCKLPKTDENEPKDEVSLPKIDENGSEEQSESTEKKETEDAMEVDSITEDTKKSDEQNVPTETSMETEEVVGDKALAVEPEKTEPENITEKSDLPTDKSNSEETDAKTETIDDINKVVSVENSTEKTKDTEDTTSQEKQNEAVPTDNGVEPMVEAESVAKTNSVNSSKDVDSVEQAVPELDSDKAATTNKVCEESVNVTEEKKVQENNSKLEESKEEPDLKTIDEVKEGNEKLKESNNVEAESKDETNDVKEKTIDVKEDEEKKDLPEKSCVDKESVEEKKSETAPEVVKESTKENGSASESQNGKISSEVSNGVVNGQDSCDKSSNGQSEEATDIKVKKAETNVEAPAVAVEV</sequence>
<evidence type="ECO:0000313" key="6">
    <source>
        <dbReference type="EMBL" id="KAB0804025.1"/>
    </source>
</evidence>
<feature type="compositionally biased region" description="Polar residues" evidence="4">
    <location>
        <begin position="550"/>
        <end position="586"/>
    </location>
</feature>
<evidence type="ECO:0000313" key="8">
    <source>
        <dbReference type="Proteomes" id="UP000327044"/>
    </source>
</evidence>
<evidence type="ECO:0000256" key="4">
    <source>
        <dbReference type="SAM" id="MobiDB-lite"/>
    </source>
</evidence>
<reference evidence="5" key="1">
    <citation type="journal article" date="2016" name="Sci. Rep.">
        <title>Molecular characterization of firefly nuptial gifts: a multi-omics approach sheds light on postcopulatory sexual selection.</title>
        <authorList>
            <person name="Al-Wathiqui N."/>
            <person name="Fallon T.R."/>
            <person name="South A."/>
            <person name="Weng J.K."/>
            <person name="Lewis S.M."/>
        </authorList>
    </citation>
    <scope>NUCLEOTIDE SEQUENCE</scope>
</reference>
<name>A0A1Y1KS33_PHOPY</name>
<dbReference type="GO" id="GO:0000287">
    <property type="term" value="F:magnesium ion binding"/>
    <property type="evidence" value="ECO:0007669"/>
    <property type="project" value="InterPro"/>
</dbReference>
<dbReference type="EMBL" id="GEZM01075195">
    <property type="protein sequence ID" value="JAV64213.1"/>
    <property type="molecule type" value="Transcribed_RNA"/>
</dbReference>
<dbReference type="GO" id="GO:0019509">
    <property type="term" value="P:L-methionine salvage from methylthioadenosine"/>
    <property type="evidence" value="ECO:0007669"/>
    <property type="project" value="InterPro"/>
</dbReference>
<dbReference type="GO" id="GO:0043874">
    <property type="term" value="F:acireductone synthase activity"/>
    <property type="evidence" value="ECO:0007669"/>
    <property type="project" value="InterPro"/>
</dbReference>
<dbReference type="AlphaFoldDB" id="A0A1Y1KS33"/>
<evidence type="ECO:0000256" key="3">
    <source>
        <dbReference type="ARBA" id="ARBA00023167"/>
    </source>
</evidence>
<feature type="compositionally biased region" description="Basic and acidic residues" evidence="4">
    <location>
        <begin position="589"/>
        <end position="598"/>
    </location>
</feature>
<dbReference type="NCBIfam" id="TIGR01691">
    <property type="entry name" value="enolase-ppase"/>
    <property type="match status" value="1"/>
</dbReference>
<dbReference type="InterPro" id="IPR023214">
    <property type="entry name" value="HAD_sf"/>
</dbReference>
<dbReference type="SFLD" id="SFLDG01129">
    <property type="entry name" value="C1.5:_HAD__Beta-PGM__Phosphata"/>
    <property type="match status" value="1"/>
</dbReference>
<accession>A0A1Y1KS33</accession>
<evidence type="ECO:0000313" key="5">
    <source>
        <dbReference type="EMBL" id="JAV64213.1"/>
    </source>
</evidence>
<dbReference type="SFLD" id="SFLDG01133">
    <property type="entry name" value="C1.5.4:_Enolase-phosphatase_Li"/>
    <property type="match status" value="1"/>
</dbReference>
<keyword evidence="3" id="KW-0486">Methionine biosynthesis</keyword>
<keyword evidence="2" id="KW-0378">Hydrolase</keyword>
<dbReference type="SUPFAM" id="SSF56784">
    <property type="entry name" value="HAD-like"/>
    <property type="match status" value="1"/>
</dbReference>
<protein>
    <recommendedName>
        <fullName evidence="9">Enolase-phosphatase E1</fullName>
    </recommendedName>
</protein>
<evidence type="ECO:0000313" key="7">
    <source>
        <dbReference type="EMBL" id="KAB0804973.1"/>
    </source>
</evidence>
<keyword evidence="8" id="KW-1185">Reference proteome</keyword>
<dbReference type="Proteomes" id="UP000327044">
    <property type="component" value="Unassembled WGS sequence"/>
</dbReference>
<dbReference type="Gene3D" id="1.10.720.60">
    <property type="match status" value="1"/>
</dbReference>
<dbReference type="Gene3D" id="3.40.50.1000">
    <property type="entry name" value="HAD superfamily/HAD-like"/>
    <property type="match status" value="1"/>
</dbReference>
<dbReference type="OrthoDB" id="272500at2759"/>
<reference evidence="6 8" key="2">
    <citation type="journal article" date="2018" name="Elife">
        <title>Firefly genomes illuminate parallel origins of bioluminescence in beetles.</title>
        <authorList>
            <person name="Fallon T.R."/>
            <person name="Lower S.E."/>
            <person name="Chang C.H."/>
            <person name="Bessho-Uehara M."/>
            <person name="Martin G.J."/>
            <person name="Bewick A.J."/>
            <person name="Behringer M."/>
            <person name="Debat H.J."/>
            <person name="Wong I."/>
            <person name="Day J.C."/>
            <person name="Suvorov A."/>
            <person name="Silva C.J."/>
            <person name="Stanger-Hall K.F."/>
            <person name="Hall D.W."/>
            <person name="Schmitz R.J."/>
            <person name="Nelson D.R."/>
            <person name="Lewis S.M."/>
            <person name="Shigenobu S."/>
            <person name="Bybee S.M."/>
            <person name="Larracuente A.M."/>
            <person name="Oba Y."/>
            <person name="Weng J.K."/>
        </authorList>
    </citation>
    <scope>NUCLEOTIDE SEQUENCE [LARGE SCALE GENOMIC DNA]</scope>
    <source>
        <strain evidence="6">1611_PpyrPB1</strain>
        <tissue evidence="6">Whole body</tissue>
    </source>
</reference>
<keyword evidence="1" id="KW-0028">Amino-acid biosynthesis</keyword>
<evidence type="ECO:0000256" key="1">
    <source>
        <dbReference type="ARBA" id="ARBA00022605"/>
    </source>
</evidence>
<dbReference type="Pfam" id="PF00702">
    <property type="entry name" value="Hydrolase"/>
    <property type="match status" value="1"/>
</dbReference>
<dbReference type="EMBL" id="VVIM01000001">
    <property type="protein sequence ID" value="KAB0804025.1"/>
    <property type="molecule type" value="Genomic_DNA"/>
</dbReference>
<dbReference type="SFLD" id="SFLDS00003">
    <property type="entry name" value="Haloacid_Dehalogenase"/>
    <property type="match status" value="1"/>
</dbReference>
<dbReference type="InterPro" id="IPR036412">
    <property type="entry name" value="HAD-like_sf"/>
</dbReference>
<dbReference type="PANTHER" id="PTHR20371:SF1">
    <property type="entry name" value="ENOLASE-PHOSPHATASE E1"/>
    <property type="match status" value="1"/>
</dbReference>
<proteinExistence type="predicted"/>
<dbReference type="EMBL" id="VVIM01000001">
    <property type="protein sequence ID" value="KAB0804973.1"/>
    <property type="molecule type" value="Genomic_DNA"/>
</dbReference>
<evidence type="ECO:0008006" key="9">
    <source>
        <dbReference type="Google" id="ProtNLM"/>
    </source>
</evidence>
<feature type="compositionally biased region" description="Basic and acidic residues" evidence="4">
    <location>
        <begin position="260"/>
        <end position="278"/>
    </location>
</feature>
<gene>
    <name evidence="6" type="ORF">PPYR_00995</name>
    <name evidence="7" type="ORF">PPYR_01943</name>
</gene>
<feature type="region of interest" description="Disordered" evidence="4">
    <location>
        <begin position="243"/>
        <end position="609"/>
    </location>
</feature>
<dbReference type="PANTHER" id="PTHR20371">
    <property type="entry name" value="ENOLASE-PHOSPHATASE E1"/>
    <property type="match status" value="1"/>
</dbReference>
<feature type="compositionally biased region" description="Basic and acidic residues" evidence="4">
    <location>
        <begin position="454"/>
        <end position="549"/>
    </location>
</feature>